<proteinExistence type="predicted"/>
<sequence length="174" mass="20911">MKNYLRQIEEDVKGFILEITGKIYTDEEIECFKNLIKYQFNGELSKANLYNSIKCIEQDDDGEYGEFQLFWNNSYGFLRHYITTNQKIILPDKIQDQLTYLLIQCIKHSIINNIKALPPQFVCYKYLNSLLNTNKYNPLFVINHSAKQLKKLNQQYEEHYKETAKNCYFRHTYF</sequence>
<reference evidence="1" key="1">
    <citation type="journal article" date="2020" name="Nature">
        <title>Giant virus diversity and host interactions through global metagenomics.</title>
        <authorList>
            <person name="Schulz F."/>
            <person name="Roux S."/>
            <person name="Paez-Espino D."/>
            <person name="Jungbluth S."/>
            <person name="Walsh D.A."/>
            <person name="Denef V.J."/>
            <person name="McMahon K.D."/>
            <person name="Konstantinidis K.T."/>
            <person name="Eloe-Fadrosh E.A."/>
            <person name="Kyrpides N.C."/>
            <person name="Woyke T."/>
        </authorList>
    </citation>
    <scope>NUCLEOTIDE SEQUENCE</scope>
    <source>
        <strain evidence="1">GVMAG-M-3300023179-92</strain>
    </source>
</reference>
<organism evidence="1">
    <name type="scientific">viral metagenome</name>
    <dbReference type="NCBI Taxonomy" id="1070528"/>
    <lineage>
        <taxon>unclassified sequences</taxon>
        <taxon>metagenomes</taxon>
        <taxon>organismal metagenomes</taxon>
    </lineage>
</organism>
<protein>
    <submittedName>
        <fullName evidence="1">Uncharacterized protein</fullName>
    </submittedName>
</protein>
<dbReference type="AlphaFoldDB" id="A0A6C0HDU3"/>
<name>A0A6C0HDU3_9ZZZZ</name>
<accession>A0A6C0HDU3</accession>
<evidence type="ECO:0000313" key="1">
    <source>
        <dbReference type="EMBL" id="QHT78537.1"/>
    </source>
</evidence>
<dbReference type="EMBL" id="MN739934">
    <property type="protein sequence ID" value="QHT78537.1"/>
    <property type="molecule type" value="Genomic_DNA"/>
</dbReference>